<dbReference type="GO" id="GO:0043190">
    <property type="term" value="C:ATP-binding cassette (ABC) transporter complex"/>
    <property type="evidence" value="ECO:0007669"/>
    <property type="project" value="InterPro"/>
</dbReference>
<dbReference type="CDD" id="cd08497">
    <property type="entry name" value="MbnE-like"/>
    <property type="match status" value="1"/>
</dbReference>
<dbReference type="PIRSF" id="PIRSF002741">
    <property type="entry name" value="MppA"/>
    <property type="match status" value="1"/>
</dbReference>
<dbReference type="Pfam" id="PF00496">
    <property type="entry name" value="SBP_bac_5"/>
    <property type="match status" value="1"/>
</dbReference>
<gene>
    <name evidence="3" type="ORF">METZ01_LOCUS75317</name>
</gene>
<sequence>MDYNQFMRNFRFCVWVLVLVLGSTRLLMADSALSGHAMTMFDNETPKYAAAFPHFDYVNPTAPKGGTLRLAVDGTFDSFNSFIPKGNAASTGSVETLLVNSADEPFTAYGLVAKTMEWPADRSWVIFNLRPEARWHDGTPITADDVVWSFETLVEKGMPFYRYYYSAIDSAEALNTHRVRFNFKESGNQELPLITGQLPVLPKHYWASRDFSATTLDPPLGSGPYRIQKFEAGRYIVQERVTDYWGANLPVRRGMNNFDIIRTEYFRDATPIRLALKAGDIDFRLENQSKAWADDYNVAVVDKGLLNKEMVPHRQPTGMQAFVMNTRRTLFQDPRVRQALGYAFDFEWSNRTLFNGQYTRTTSYFSNSELASSGLPEGSELALLEHYRGRIPDTVFNQAFKIPVTDGSGRPRENLRKATALLKSAGWSVRDLKLINEATGVPFRFEVLLSSKAFERIVLPYTQNLKQLGIEAKIRLVDRTQYMERYRQKDFDMLVAVWGQSETPGNEQREYWGSDAADSVGSRNLAGIKDPVVDELIELLVKSDSREQLNVRTRALDRVLLWGHYVVPHWHIRADRVLYWDKFSRPATPVRSGVMRSRWWYDTQKAAALEQARQ</sequence>
<evidence type="ECO:0000259" key="2">
    <source>
        <dbReference type="Pfam" id="PF00496"/>
    </source>
</evidence>
<dbReference type="GO" id="GO:1904680">
    <property type="term" value="F:peptide transmembrane transporter activity"/>
    <property type="evidence" value="ECO:0007669"/>
    <property type="project" value="TreeGrafter"/>
</dbReference>
<dbReference type="GO" id="GO:0015833">
    <property type="term" value="P:peptide transport"/>
    <property type="evidence" value="ECO:0007669"/>
    <property type="project" value="TreeGrafter"/>
</dbReference>
<evidence type="ECO:0000313" key="3">
    <source>
        <dbReference type="EMBL" id="SVA22463.1"/>
    </source>
</evidence>
<dbReference type="GO" id="GO:0042884">
    <property type="term" value="P:microcin transport"/>
    <property type="evidence" value="ECO:0007669"/>
    <property type="project" value="TreeGrafter"/>
</dbReference>
<dbReference type="SUPFAM" id="SSF53850">
    <property type="entry name" value="Periplasmic binding protein-like II"/>
    <property type="match status" value="1"/>
</dbReference>
<dbReference type="InterPro" id="IPR000914">
    <property type="entry name" value="SBP_5_dom"/>
</dbReference>
<dbReference type="PANTHER" id="PTHR30290:SF64">
    <property type="entry name" value="ABC TRANSPORTER PERIPLASMIC BINDING PROTEIN"/>
    <property type="match status" value="1"/>
</dbReference>
<protein>
    <recommendedName>
        <fullName evidence="2">Solute-binding protein family 5 domain-containing protein</fullName>
    </recommendedName>
</protein>
<dbReference type="InterPro" id="IPR030678">
    <property type="entry name" value="Peptide/Ni-bd"/>
</dbReference>
<reference evidence="3" key="1">
    <citation type="submission" date="2018-05" db="EMBL/GenBank/DDBJ databases">
        <authorList>
            <person name="Lanie J.A."/>
            <person name="Ng W.-L."/>
            <person name="Kazmierczak K.M."/>
            <person name="Andrzejewski T.M."/>
            <person name="Davidsen T.M."/>
            <person name="Wayne K.J."/>
            <person name="Tettelin H."/>
            <person name="Glass J.I."/>
            <person name="Rusch D."/>
            <person name="Podicherti R."/>
            <person name="Tsui H.-C.T."/>
            <person name="Winkler M.E."/>
        </authorList>
    </citation>
    <scope>NUCLEOTIDE SEQUENCE</scope>
</reference>
<dbReference type="Gene3D" id="3.10.105.10">
    <property type="entry name" value="Dipeptide-binding Protein, Domain 3"/>
    <property type="match status" value="1"/>
</dbReference>
<dbReference type="EMBL" id="UINC01005617">
    <property type="protein sequence ID" value="SVA22463.1"/>
    <property type="molecule type" value="Genomic_DNA"/>
</dbReference>
<keyword evidence="1" id="KW-0732">Signal</keyword>
<dbReference type="GO" id="GO:0030288">
    <property type="term" value="C:outer membrane-bounded periplasmic space"/>
    <property type="evidence" value="ECO:0007669"/>
    <property type="project" value="TreeGrafter"/>
</dbReference>
<dbReference type="AlphaFoldDB" id="A0A381U7E9"/>
<dbReference type="Gene3D" id="3.40.190.10">
    <property type="entry name" value="Periplasmic binding protein-like II"/>
    <property type="match status" value="1"/>
</dbReference>
<dbReference type="InterPro" id="IPR039424">
    <property type="entry name" value="SBP_5"/>
</dbReference>
<organism evidence="3">
    <name type="scientific">marine metagenome</name>
    <dbReference type="NCBI Taxonomy" id="408172"/>
    <lineage>
        <taxon>unclassified sequences</taxon>
        <taxon>metagenomes</taxon>
        <taxon>ecological metagenomes</taxon>
    </lineage>
</organism>
<dbReference type="FunFam" id="3.10.105.10:FF:000005">
    <property type="entry name" value="ABC transporter substrate-binding protein"/>
    <property type="match status" value="1"/>
</dbReference>
<dbReference type="PANTHER" id="PTHR30290">
    <property type="entry name" value="PERIPLASMIC BINDING COMPONENT OF ABC TRANSPORTER"/>
    <property type="match status" value="1"/>
</dbReference>
<proteinExistence type="predicted"/>
<accession>A0A381U7E9</accession>
<name>A0A381U7E9_9ZZZZ</name>
<evidence type="ECO:0000256" key="1">
    <source>
        <dbReference type="ARBA" id="ARBA00022729"/>
    </source>
</evidence>
<feature type="domain" description="Solute-binding protein family 5" evidence="2">
    <location>
        <begin position="110"/>
        <end position="516"/>
    </location>
</feature>